<dbReference type="NCBIfam" id="NF002634">
    <property type="entry name" value="PRK02304.1-3"/>
    <property type="match status" value="1"/>
</dbReference>
<dbReference type="GO" id="GO:0006168">
    <property type="term" value="P:adenine salvage"/>
    <property type="evidence" value="ECO:0007669"/>
    <property type="project" value="InterPro"/>
</dbReference>
<dbReference type="CDD" id="cd06223">
    <property type="entry name" value="PRTases_typeI"/>
    <property type="match status" value="1"/>
</dbReference>
<evidence type="ECO:0000256" key="8">
    <source>
        <dbReference type="ARBA" id="ARBA00022676"/>
    </source>
</evidence>
<evidence type="ECO:0000256" key="7">
    <source>
        <dbReference type="ARBA" id="ARBA00022490"/>
    </source>
</evidence>
<dbReference type="PANTHER" id="PTHR11776">
    <property type="entry name" value="ADENINE PHOSPHORIBOSYLTRANSFERASE"/>
    <property type="match status" value="1"/>
</dbReference>
<protein>
    <recommendedName>
        <fullName evidence="6 11">Adenine phosphoribosyltransferase</fullName>
        <shortName evidence="11">APRT</shortName>
        <ecNumber evidence="6 11">2.4.2.7</ecNumber>
    </recommendedName>
</protein>
<dbReference type="InterPro" id="IPR000836">
    <property type="entry name" value="PRTase_dom"/>
</dbReference>
<comment type="function">
    <text evidence="11">Catalyzes a salvage reaction resulting in the formation of AMP, that is energically less costly than de novo synthesis.</text>
</comment>
<name>A0A212JGZ9_9BACT</name>
<evidence type="ECO:0000256" key="4">
    <source>
        <dbReference type="ARBA" id="ARBA00008391"/>
    </source>
</evidence>
<evidence type="ECO:0000256" key="2">
    <source>
        <dbReference type="ARBA" id="ARBA00004496"/>
    </source>
</evidence>
<dbReference type="PANTHER" id="PTHR11776:SF7">
    <property type="entry name" value="PHOSPHORIBOSYLTRANSFERASE DOMAIN-CONTAINING PROTEIN"/>
    <property type="match status" value="1"/>
</dbReference>
<accession>A0A212JGZ9</accession>
<reference evidence="13" key="1">
    <citation type="submission" date="2016-04" db="EMBL/GenBank/DDBJ databases">
        <authorList>
            <person name="Evans L.H."/>
            <person name="Alamgir A."/>
            <person name="Owens N."/>
            <person name="Weber N.D."/>
            <person name="Virtaneva K."/>
            <person name="Barbian K."/>
            <person name="Babar A."/>
            <person name="Rosenke K."/>
        </authorList>
    </citation>
    <scope>NUCLEOTIDE SEQUENCE</scope>
    <source>
        <strain evidence="13">86-1</strain>
    </source>
</reference>
<dbReference type="GO" id="GO:0044209">
    <property type="term" value="P:AMP salvage"/>
    <property type="evidence" value="ECO:0007669"/>
    <property type="project" value="UniProtKB-UniRule"/>
</dbReference>
<evidence type="ECO:0000256" key="6">
    <source>
        <dbReference type="ARBA" id="ARBA00011893"/>
    </source>
</evidence>
<dbReference type="UniPathway" id="UPA00588">
    <property type="reaction ID" value="UER00646"/>
</dbReference>
<dbReference type="GO" id="GO:0003999">
    <property type="term" value="F:adenine phosphoribosyltransferase activity"/>
    <property type="evidence" value="ECO:0007669"/>
    <property type="project" value="UniProtKB-UniRule"/>
</dbReference>
<evidence type="ECO:0000259" key="12">
    <source>
        <dbReference type="Pfam" id="PF00156"/>
    </source>
</evidence>
<dbReference type="AlphaFoldDB" id="A0A212JGZ9"/>
<keyword evidence="9 11" id="KW-0808">Transferase</keyword>
<keyword evidence="8 11" id="KW-0328">Glycosyltransferase</keyword>
<evidence type="ECO:0000256" key="3">
    <source>
        <dbReference type="ARBA" id="ARBA00004659"/>
    </source>
</evidence>
<dbReference type="NCBIfam" id="TIGR01090">
    <property type="entry name" value="apt"/>
    <property type="match status" value="1"/>
</dbReference>
<proteinExistence type="inferred from homology"/>
<dbReference type="InterPro" id="IPR050120">
    <property type="entry name" value="Adenine_PRTase"/>
</dbReference>
<keyword evidence="10 11" id="KW-0660">Purine salvage</keyword>
<evidence type="ECO:0000256" key="1">
    <source>
        <dbReference type="ARBA" id="ARBA00000868"/>
    </source>
</evidence>
<dbReference type="NCBIfam" id="NF002636">
    <property type="entry name" value="PRK02304.1-5"/>
    <property type="match status" value="1"/>
</dbReference>
<evidence type="ECO:0000256" key="5">
    <source>
        <dbReference type="ARBA" id="ARBA00011738"/>
    </source>
</evidence>
<gene>
    <name evidence="11 13" type="primary">apt</name>
    <name evidence="13" type="ORF">KL86DYS1_12248</name>
</gene>
<comment type="pathway">
    <text evidence="3 11">Purine metabolism; AMP biosynthesis via salvage pathway; AMP from adenine: step 1/1.</text>
</comment>
<evidence type="ECO:0000256" key="10">
    <source>
        <dbReference type="ARBA" id="ARBA00022726"/>
    </source>
</evidence>
<dbReference type="FunFam" id="3.40.50.2020:FF:000021">
    <property type="entry name" value="Adenine phosphoribosyltransferase"/>
    <property type="match status" value="1"/>
</dbReference>
<dbReference type="EC" id="2.4.2.7" evidence="6 11"/>
<evidence type="ECO:0000256" key="9">
    <source>
        <dbReference type="ARBA" id="ARBA00022679"/>
    </source>
</evidence>
<dbReference type="GO" id="GO:0006166">
    <property type="term" value="P:purine ribonucleoside salvage"/>
    <property type="evidence" value="ECO:0007669"/>
    <property type="project" value="UniProtKB-UniRule"/>
</dbReference>
<keyword evidence="7 11" id="KW-0963">Cytoplasm</keyword>
<evidence type="ECO:0000313" key="13">
    <source>
        <dbReference type="EMBL" id="SBV98723.1"/>
    </source>
</evidence>
<dbReference type="Gene3D" id="3.40.50.2020">
    <property type="match status" value="1"/>
</dbReference>
<feature type="domain" description="Phosphoribosyltransferase" evidence="12">
    <location>
        <begin position="55"/>
        <end position="152"/>
    </location>
</feature>
<dbReference type="Pfam" id="PF00156">
    <property type="entry name" value="Pribosyltran"/>
    <property type="match status" value="1"/>
</dbReference>
<dbReference type="InterPro" id="IPR029057">
    <property type="entry name" value="PRTase-like"/>
</dbReference>
<organism evidence="13">
    <name type="scientific">uncultured Dysgonomonas sp</name>
    <dbReference type="NCBI Taxonomy" id="206096"/>
    <lineage>
        <taxon>Bacteria</taxon>
        <taxon>Pseudomonadati</taxon>
        <taxon>Bacteroidota</taxon>
        <taxon>Bacteroidia</taxon>
        <taxon>Bacteroidales</taxon>
        <taxon>Dysgonomonadaceae</taxon>
        <taxon>Dysgonomonas</taxon>
        <taxon>environmental samples</taxon>
    </lineage>
</organism>
<sequence>MEQFTKEQKLTFLRNTVRNIPDFPIPGIQFKDVTPLFNTKESLSILTDVLLEEYKGKGITKVVGIESRGFIMGPIMALELGAGFVPIRKPGKLPAEVYEEEYAKEYGVDKIQIHKDSLSEDDVVLIHDDLLATGGTMFAAYNLVKRMGVKNIYVNFIIELEELKGRTLFPEDVDIKALIQFSI</sequence>
<dbReference type="RefSeq" id="WP_296940962.1">
    <property type="nucleotide sequence ID" value="NZ_LT599032.1"/>
</dbReference>
<comment type="subunit">
    <text evidence="5 11">Homodimer.</text>
</comment>
<comment type="catalytic activity">
    <reaction evidence="1 11">
        <text>AMP + diphosphate = 5-phospho-alpha-D-ribose 1-diphosphate + adenine</text>
        <dbReference type="Rhea" id="RHEA:16609"/>
        <dbReference type="ChEBI" id="CHEBI:16708"/>
        <dbReference type="ChEBI" id="CHEBI:33019"/>
        <dbReference type="ChEBI" id="CHEBI:58017"/>
        <dbReference type="ChEBI" id="CHEBI:456215"/>
        <dbReference type="EC" id="2.4.2.7"/>
    </reaction>
</comment>
<dbReference type="GO" id="GO:0005737">
    <property type="term" value="C:cytoplasm"/>
    <property type="evidence" value="ECO:0007669"/>
    <property type="project" value="UniProtKB-SubCell"/>
</dbReference>
<comment type="subcellular location">
    <subcellularLocation>
        <location evidence="2 11">Cytoplasm</location>
    </subcellularLocation>
</comment>
<dbReference type="EMBL" id="FLUM01000001">
    <property type="protein sequence ID" value="SBV98723.1"/>
    <property type="molecule type" value="Genomic_DNA"/>
</dbReference>
<dbReference type="SUPFAM" id="SSF53271">
    <property type="entry name" value="PRTase-like"/>
    <property type="match status" value="1"/>
</dbReference>
<dbReference type="HAMAP" id="MF_00004">
    <property type="entry name" value="Aden_phosphoribosyltr"/>
    <property type="match status" value="1"/>
</dbReference>
<evidence type="ECO:0000256" key="11">
    <source>
        <dbReference type="HAMAP-Rule" id="MF_00004"/>
    </source>
</evidence>
<comment type="similarity">
    <text evidence="4 11">Belongs to the purine/pyrimidine phosphoribosyltransferase family.</text>
</comment>
<dbReference type="InterPro" id="IPR005764">
    <property type="entry name" value="Ade_phspho_trans"/>
</dbReference>